<dbReference type="InterPro" id="IPR024516">
    <property type="entry name" value="Mce_C"/>
</dbReference>
<keyword evidence="1" id="KW-0812">Transmembrane</keyword>
<dbReference type="GO" id="GO:0051701">
    <property type="term" value="P:biological process involved in interaction with host"/>
    <property type="evidence" value="ECO:0007669"/>
    <property type="project" value="TreeGrafter"/>
</dbReference>
<dbReference type="Pfam" id="PF11887">
    <property type="entry name" value="Mce4_CUP1"/>
    <property type="match status" value="1"/>
</dbReference>
<keyword evidence="1" id="KW-0472">Membrane</keyword>
<protein>
    <submittedName>
        <fullName evidence="4">Uncharacterized protein</fullName>
    </submittedName>
</protein>
<reference evidence="4 5" key="1">
    <citation type="submission" date="2017-07" db="EMBL/GenBank/DDBJ databases">
        <title>First draft Genome Sequence of Nocardia cerradoensis isolated from human infection.</title>
        <authorList>
            <person name="Carrasco G."/>
        </authorList>
    </citation>
    <scope>NUCLEOTIDE SEQUENCE [LARGE SCALE GENOMIC DNA]</scope>
    <source>
        <strain evidence="4 5">CNM20130759</strain>
    </source>
</reference>
<gene>
    <name evidence="4" type="ORF">B7C42_05126</name>
</gene>
<comment type="caution">
    <text evidence="4">The sequence shown here is derived from an EMBL/GenBank/DDBJ whole genome shotgun (WGS) entry which is preliminary data.</text>
</comment>
<dbReference type="GO" id="GO:0005576">
    <property type="term" value="C:extracellular region"/>
    <property type="evidence" value="ECO:0007669"/>
    <property type="project" value="TreeGrafter"/>
</dbReference>
<evidence type="ECO:0000259" key="2">
    <source>
        <dbReference type="Pfam" id="PF02470"/>
    </source>
</evidence>
<name>A0A231H1S1_9NOCA</name>
<dbReference type="RefSeq" id="WP_094026778.1">
    <property type="nucleotide sequence ID" value="NZ_NGAF01000012.1"/>
</dbReference>
<evidence type="ECO:0000259" key="3">
    <source>
        <dbReference type="Pfam" id="PF11887"/>
    </source>
</evidence>
<dbReference type="AlphaFoldDB" id="A0A231H1S1"/>
<evidence type="ECO:0000256" key="1">
    <source>
        <dbReference type="SAM" id="Phobius"/>
    </source>
</evidence>
<dbReference type="NCBIfam" id="TIGR00996">
    <property type="entry name" value="Mtu_fam_mce"/>
    <property type="match status" value="1"/>
</dbReference>
<feature type="transmembrane region" description="Helical" evidence="1">
    <location>
        <begin position="12"/>
        <end position="32"/>
    </location>
</feature>
<organism evidence="4 5">
    <name type="scientific">Nocardia cerradoensis</name>
    <dbReference type="NCBI Taxonomy" id="85688"/>
    <lineage>
        <taxon>Bacteria</taxon>
        <taxon>Bacillati</taxon>
        <taxon>Actinomycetota</taxon>
        <taxon>Actinomycetes</taxon>
        <taxon>Mycobacteriales</taxon>
        <taxon>Nocardiaceae</taxon>
        <taxon>Nocardia</taxon>
    </lineage>
</organism>
<proteinExistence type="predicted"/>
<keyword evidence="1" id="KW-1133">Transmembrane helix</keyword>
<feature type="domain" description="Mce/MlaD" evidence="2">
    <location>
        <begin position="38"/>
        <end position="113"/>
    </location>
</feature>
<feature type="domain" description="Mammalian cell entry C-terminal" evidence="3">
    <location>
        <begin position="117"/>
        <end position="305"/>
    </location>
</feature>
<accession>A0A231H1S1</accession>
<dbReference type="EMBL" id="NGAF01000012">
    <property type="protein sequence ID" value="OXR42788.1"/>
    <property type="molecule type" value="Genomic_DNA"/>
</dbReference>
<dbReference type="InterPro" id="IPR003399">
    <property type="entry name" value="Mce/MlaD"/>
</dbReference>
<evidence type="ECO:0000313" key="5">
    <source>
        <dbReference type="Proteomes" id="UP000215506"/>
    </source>
</evidence>
<dbReference type="PANTHER" id="PTHR33371">
    <property type="entry name" value="INTERMEMBRANE PHOSPHOLIPID TRANSPORT SYSTEM BINDING PROTEIN MLAD-RELATED"/>
    <property type="match status" value="1"/>
</dbReference>
<dbReference type="PANTHER" id="PTHR33371:SF17">
    <property type="entry name" value="MCE-FAMILY PROTEIN MCE1B"/>
    <property type="match status" value="1"/>
</dbReference>
<evidence type="ECO:0000313" key="4">
    <source>
        <dbReference type="EMBL" id="OXR42788.1"/>
    </source>
</evidence>
<dbReference type="Pfam" id="PF02470">
    <property type="entry name" value="MlaD"/>
    <property type="match status" value="1"/>
</dbReference>
<dbReference type="InterPro" id="IPR005693">
    <property type="entry name" value="Mce"/>
</dbReference>
<sequence length="340" mass="36740">MRQRDTPLLKFGAFALVMVVLSGFLVLVFGQYRTGSTNGYSAEFTDSSGLRSGDSVRVAGVEVGRVQGVTLRPDQRVVVTFDADRDIVLTGGTKAAIRYLNLVGDRYLELTDGPGSTATLRPGARIPLEWTTPALDLDLLLGGLKPVLQGLNAQEVNSLTWSLVQIVQGQEGTVDSLLTKTASFTSRLADTSDVVGRLIDNLNQVMDTLASNGTQFSDAIDRLERLVTQLSQDRDPIGSAIDALDRGTASVADLLTQSRAPLADTVDQLARLAPAVDDGKDKVDYALQRAPENFRKMVRTGSYGNFIQYFVCALTIRVSDQSGQVVQLPWIKTETGRCAP</sequence>
<dbReference type="Proteomes" id="UP000215506">
    <property type="component" value="Unassembled WGS sequence"/>
</dbReference>
<dbReference type="InterPro" id="IPR052336">
    <property type="entry name" value="MlaD_Phospholipid_Transporter"/>
</dbReference>
<keyword evidence="5" id="KW-1185">Reference proteome</keyword>